<keyword evidence="2" id="KW-1185">Reference proteome</keyword>
<dbReference type="InterPro" id="IPR036390">
    <property type="entry name" value="WH_DNA-bd_sf"/>
</dbReference>
<sequence length="150" mass="16577">MNSEFTIAVHSLALLANLPDRMATSDMIAHNVCTHPARVRKVMAMLRKQGYVGAKEGIGGGFFLNCDPSQVTLGEIYLLTSLGSVKPGWCSGDVEQDCMIACNIASVMDSIFSAAERQMIEYFNQWTIQDVLAEVNKEQQRKLVVVIKLH</sequence>
<dbReference type="PROSITE" id="PS51197">
    <property type="entry name" value="HTH_RRF2_2"/>
    <property type="match status" value="1"/>
</dbReference>
<proteinExistence type="predicted"/>
<dbReference type="PANTHER" id="PTHR33221:SF15">
    <property type="entry name" value="HTH-TYPE TRANSCRIPTIONAL REGULATOR YWGB-RELATED"/>
    <property type="match status" value="1"/>
</dbReference>
<dbReference type="EMBL" id="JAAOIW010000002">
    <property type="protein sequence ID" value="NHN29767.1"/>
    <property type="molecule type" value="Genomic_DNA"/>
</dbReference>
<comment type="caution">
    <text evidence="1">The sequence shown here is derived from an EMBL/GenBank/DDBJ whole genome shotgun (WGS) entry which is preliminary data.</text>
</comment>
<dbReference type="Pfam" id="PF02082">
    <property type="entry name" value="Rrf2"/>
    <property type="match status" value="1"/>
</dbReference>
<dbReference type="InterPro" id="IPR036388">
    <property type="entry name" value="WH-like_DNA-bd_sf"/>
</dbReference>
<dbReference type="Gene3D" id="1.10.10.10">
    <property type="entry name" value="Winged helix-like DNA-binding domain superfamily/Winged helix DNA-binding domain"/>
    <property type="match status" value="1"/>
</dbReference>
<dbReference type="SUPFAM" id="SSF46785">
    <property type="entry name" value="Winged helix' DNA-binding domain"/>
    <property type="match status" value="1"/>
</dbReference>
<dbReference type="InterPro" id="IPR030489">
    <property type="entry name" value="TR_Rrf2-type_CS"/>
</dbReference>
<protein>
    <submittedName>
        <fullName evidence="1">Rrf2 family transcriptional regulator</fullName>
    </submittedName>
</protein>
<dbReference type="PANTHER" id="PTHR33221">
    <property type="entry name" value="WINGED HELIX-TURN-HELIX TRANSCRIPTIONAL REGULATOR, RRF2 FAMILY"/>
    <property type="match status" value="1"/>
</dbReference>
<name>A0ABX0J0H7_9BACL</name>
<evidence type="ECO:0000313" key="2">
    <source>
        <dbReference type="Proteomes" id="UP001165962"/>
    </source>
</evidence>
<dbReference type="Proteomes" id="UP001165962">
    <property type="component" value="Unassembled WGS sequence"/>
</dbReference>
<accession>A0ABX0J0H7</accession>
<organism evidence="1 2">
    <name type="scientific">Paenibacillus agricola</name>
    <dbReference type="NCBI Taxonomy" id="2716264"/>
    <lineage>
        <taxon>Bacteria</taxon>
        <taxon>Bacillati</taxon>
        <taxon>Bacillota</taxon>
        <taxon>Bacilli</taxon>
        <taxon>Bacillales</taxon>
        <taxon>Paenibacillaceae</taxon>
        <taxon>Paenibacillus</taxon>
    </lineage>
</organism>
<dbReference type="RefSeq" id="WP_166148025.1">
    <property type="nucleotide sequence ID" value="NZ_JAAOIW010000002.1"/>
</dbReference>
<evidence type="ECO:0000313" key="1">
    <source>
        <dbReference type="EMBL" id="NHN29767.1"/>
    </source>
</evidence>
<reference evidence="1" key="1">
    <citation type="submission" date="2020-03" db="EMBL/GenBank/DDBJ databases">
        <title>Draft sequencing of Paenibacilllus sp. S3N08.</title>
        <authorList>
            <person name="Kim D.-U."/>
        </authorList>
    </citation>
    <scope>NUCLEOTIDE SEQUENCE</scope>
    <source>
        <strain evidence="1">S3N08</strain>
    </source>
</reference>
<dbReference type="InterPro" id="IPR000944">
    <property type="entry name" value="Tscrpt_reg_Rrf2"/>
</dbReference>
<gene>
    <name evidence="1" type="ORF">G9U52_07950</name>
</gene>
<dbReference type="PROSITE" id="PS01332">
    <property type="entry name" value="HTH_RRF2_1"/>
    <property type="match status" value="1"/>
</dbReference>